<keyword evidence="2" id="KW-1185">Reference proteome</keyword>
<accession>A0A8S8XGK1</accession>
<evidence type="ECO:0000313" key="1">
    <source>
        <dbReference type="EMBL" id="GIL41082.1"/>
    </source>
</evidence>
<name>A0A8S8XGK1_9PROT</name>
<evidence type="ECO:0000313" key="2">
    <source>
        <dbReference type="Proteomes" id="UP000681075"/>
    </source>
</evidence>
<dbReference type="Proteomes" id="UP000681075">
    <property type="component" value="Unassembled WGS sequence"/>
</dbReference>
<dbReference type="AlphaFoldDB" id="A0A8S8XGK1"/>
<protein>
    <recommendedName>
        <fullName evidence="3">Haem-binding uptake Tiki superfamily ChaN domain-containing protein</fullName>
    </recommendedName>
</protein>
<dbReference type="SUPFAM" id="SSF159501">
    <property type="entry name" value="EreA/ChaN-like"/>
    <property type="match status" value="1"/>
</dbReference>
<gene>
    <name evidence="1" type="ORF">TMPK1_33190</name>
</gene>
<reference evidence="1" key="1">
    <citation type="submission" date="2021-02" db="EMBL/GenBank/DDBJ databases">
        <title>Genome sequence of Rhodospirillales sp. strain TMPK1 isolated from soil.</title>
        <authorList>
            <person name="Nakai R."/>
            <person name="Kusada H."/>
            <person name="Tamaki H."/>
        </authorList>
    </citation>
    <scope>NUCLEOTIDE SEQUENCE</scope>
    <source>
        <strain evidence="1">TMPK1</strain>
    </source>
</reference>
<evidence type="ECO:0008006" key="3">
    <source>
        <dbReference type="Google" id="ProtNLM"/>
    </source>
</evidence>
<sequence>MFLAASFWSTAQARDLPCDGGVDLRPIAGKKLIVFGELHGTIEGPAFVARVLCSLAQRGERLQLGLEQWAGSEDAPLKTYIRSKGTKQDRAALFATPSWSREAAVHDGNASIGVFDLVESVRRLREAGAPIEIFAFNNSHDLEGSTRLEQATAHERRMAENVENAIAANPGATTVLMVGGAHARRIPLRDGAQPPMLTYLLRFEPVSLRMAWDAGAAWLLTSTSGPRPQPTWRCDPPGRKAEPIELGFEPEAAFDGCYTVGAVTAAPPAREMR</sequence>
<organism evidence="1 2">
    <name type="scientific">Roseiterribacter gracilis</name>
    <dbReference type="NCBI Taxonomy" id="2812848"/>
    <lineage>
        <taxon>Bacteria</taxon>
        <taxon>Pseudomonadati</taxon>
        <taxon>Pseudomonadota</taxon>
        <taxon>Alphaproteobacteria</taxon>
        <taxon>Rhodospirillales</taxon>
        <taxon>Roseiterribacteraceae</taxon>
        <taxon>Roseiterribacter</taxon>
    </lineage>
</organism>
<dbReference type="EMBL" id="BOPV01000001">
    <property type="protein sequence ID" value="GIL41082.1"/>
    <property type="molecule type" value="Genomic_DNA"/>
</dbReference>
<proteinExistence type="predicted"/>
<comment type="caution">
    <text evidence="1">The sequence shown here is derived from an EMBL/GenBank/DDBJ whole genome shotgun (WGS) entry which is preliminary data.</text>
</comment>